<keyword evidence="4 7" id="KW-1133">Transmembrane helix</keyword>
<evidence type="ECO:0000256" key="7">
    <source>
        <dbReference type="SAM" id="Phobius"/>
    </source>
</evidence>
<feature type="compositionally biased region" description="Basic and acidic residues" evidence="6">
    <location>
        <begin position="104"/>
        <end position="127"/>
    </location>
</feature>
<comment type="subcellular location">
    <subcellularLocation>
        <location evidence="1">Cell membrane</location>
        <topology evidence="1">Multi-pass membrane protein</topology>
    </subcellularLocation>
</comment>
<organism evidence="9 10">
    <name type="scientific">Nocardioides thalensis</name>
    <dbReference type="NCBI Taxonomy" id="1914755"/>
    <lineage>
        <taxon>Bacteria</taxon>
        <taxon>Bacillati</taxon>
        <taxon>Actinomycetota</taxon>
        <taxon>Actinomycetes</taxon>
        <taxon>Propionibacteriales</taxon>
        <taxon>Nocardioidaceae</taxon>
        <taxon>Nocardioides</taxon>
    </lineage>
</organism>
<evidence type="ECO:0000256" key="3">
    <source>
        <dbReference type="ARBA" id="ARBA00022692"/>
    </source>
</evidence>
<feature type="domain" description="Cardiolipin synthase N-terminal" evidence="8">
    <location>
        <begin position="12"/>
        <end position="57"/>
    </location>
</feature>
<dbReference type="Pfam" id="PF13396">
    <property type="entry name" value="PLDc_N"/>
    <property type="match status" value="1"/>
</dbReference>
<sequence length="133" mass="15303">MIRFLPGLVILVLWIYCLVDVITSRDGEARHLGKTVWIFIVLLFPLIGSLAWLILGRPTEVRPLTRGEGAAPSFPEYERRGRFAAADPEKDEEFLRQVRERAEQQRKAYEAKQRAEREAQERKKAEDGDPDPA</sequence>
<accession>A0A853C0U9</accession>
<dbReference type="InterPro" id="IPR027379">
    <property type="entry name" value="CLS_N"/>
</dbReference>
<feature type="transmembrane region" description="Helical" evidence="7">
    <location>
        <begin position="35"/>
        <end position="55"/>
    </location>
</feature>
<evidence type="ECO:0000259" key="8">
    <source>
        <dbReference type="Pfam" id="PF13396"/>
    </source>
</evidence>
<dbReference type="Proteomes" id="UP000530424">
    <property type="component" value="Unassembled WGS sequence"/>
</dbReference>
<evidence type="ECO:0000256" key="6">
    <source>
        <dbReference type="SAM" id="MobiDB-lite"/>
    </source>
</evidence>
<dbReference type="RefSeq" id="WP_179666635.1">
    <property type="nucleotide sequence ID" value="NZ_JACCFP010000001.1"/>
</dbReference>
<dbReference type="AlphaFoldDB" id="A0A853C0U9"/>
<feature type="region of interest" description="Disordered" evidence="6">
    <location>
        <begin position="104"/>
        <end position="133"/>
    </location>
</feature>
<proteinExistence type="predicted"/>
<evidence type="ECO:0000313" key="10">
    <source>
        <dbReference type="Proteomes" id="UP000530424"/>
    </source>
</evidence>
<dbReference type="GO" id="GO:0005886">
    <property type="term" value="C:plasma membrane"/>
    <property type="evidence" value="ECO:0007669"/>
    <property type="project" value="UniProtKB-SubCell"/>
</dbReference>
<evidence type="ECO:0000256" key="2">
    <source>
        <dbReference type="ARBA" id="ARBA00022475"/>
    </source>
</evidence>
<evidence type="ECO:0000256" key="4">
    <source>
        <dbReference type="ARBA" id="ARBA00022989"/>
    </source>
</evidence>
<comment type="caution">
    <text evidence="9">The sequence shown here is derived from an EMBL/GenBank/DDBJ whole genome shotgun (WGS) entry which is preliminary data.</text>
</comment>
<keyword evidence="10" id="KW-1185">Reference proteome</keyword>
<dbReference type="EMBL" id="JACCFP010000001">
    <property type="protein sequence ID" value="NYI99982.1"/>
    <property type="molecule type" value="Genomic_DNA"/>
</dbReference>
<evidence type="ECO:0000256" key="5">
    <source>
        <dbReference type="ARBA" id="ARBA00023136"/>
    </source>
</evidence>
<protein>
    <recommendedName>
        <fullName evidence="8">Cardiolipin synthase N-terminal domain-containing protein</fullName>
    </recommendedName>
</protein>
<evidence type="ECO:0000256" key="1">
    <source>
        <dbReference type="ARBA" id="ARBA00004651"/>
    </source>
</evidence>
<gene>
    <name evidence="9" type="ORF">HNR19_000681</name>
</gene>
<evidence type="ECO:0000313" key="9">
    <source>
        <dbReference type="EMBL" id="NYI99982.1"/>
    </source>
</evidence>
<keyword evidence="5 7" id="KW-0472">Membrane</keyword>
<reference evidence="9 10" key="1">
    <citation type="submission" date="2020-07" db="EMBL/GenBank/DDBJ databases">
        <title>Sequencing the genomes of 1000 actinobacteria strains.</title>
        <authorList>
            <person name="Klenk H.-P."/>
        </authorList>
    </citation>
    <scope>NUCLEOTIDE SEQUENCE [LARGE SCALE GENOMIC DNA]</scope>
    <source>
        <strain evidence="9 10">DSM 103833</strain>
    </source>
</reference>
<keyword evidence="3 7" id="KW-0812">Transmembrane</keyword>
<keyword evidence="2" id="KW-1003">Cell membrane</keyword>
<name>A0A853C0U9_9ACTN</name>